<dbReference type="InterPro" id="IPR024167">
    <property type="entry name" value="Cytochrome_c4-like"/>
</dbReference>
<evidence type="ECO:0000256" key="2">
    <source>
        <dbReference type="ARBA" id="ARBA00022448"/>
    </source>
</evidence>
<keyword evidence="3 8" id="KW-0349">Heme</keyword>
<dbReference type="GO" id="GO:0005506">
    <property type="term" value="F:iron ion binding"/>
    <property type="evidence" value="ECO:0007669"/>
    <property type="project" value="InterPro"/>
</dbReference>
<reference evidence="12 13" key="1">
    <citation type="journal article" date="2016" name="Nat. Commun.">
        <title>Thousands of microbial genomes shed light on interconnected biogeochemical processes in an aquifer system.</title>
        <authorList>
            <person name="Anantharaman K."/>
            <person name="Brown C.T."/>
            <person name="Hug L.A."/>
            <person name="Sharon I."/>
            <person name="Castelle C.J."/>
            <person name="Probst A.J."/>
            <person name="Thomas B.C."/>
            <person name="Singh A."/>
            <person name="Wilkins M.J."/>
            <person name="Karaoz U."/>
            <person name="Brodie E.L."/>
            <person name="Williams K.H."/>
            <person name="Hubbard S.S."/>
            <person name="Banfield J.F."/>
        </authorList>
    </citation>
    <scope>NUCLEOTIDE SEQUENCE [LARGE SCALE GENOMIC DNA]</scope>
</reference>
<dbReference type="GO" id="GO:0042597">
    <property type="term" value="C:periplasmic space"/>
    <property type="evidence" value="ECO:0007669"/>
    <property type="project" value="UniProtKB-SubCell"/>
</dbReference>
<evidence type="ECO:0000259" key="11">
    <source>
        <dbReference type="PROSITE" id="PS51007"/>
    </source>
</evidence>
<dbReference type="SUPFAM" id="SSF46626">
    <property type="entry name" value="Cytochrome c"/>
    <property type="match status" value="2"/>
</dbReference>
<feature type="binding site" description="covalent" evidence="8">
    <location>
        <position position="44"/>
    </location>
    <ligand>
        <name>heme c</name>
        <dbReference type="ChEBI" id="CHEBI:61717"/>
        <label>1</label>
    </ligand>
</feature>
<dbReference type="PRINTS" id="PR00605">
    <property type="entry name" value="CYTCHROMECIC"/>
</dbReference>
<keyword evidence="7 9" id="KW-0408">Iron</keyword>
<dbReference type="Gene3D" id="1.10.760.10">
    <property type="entry name" value="Cytochrome c-like domain"/>
    <property type="match status" value="2"/>
</dbReference>
<feature type="domain" description="Cytochrome c" evidence="11">
    <location>
        <begin position="29"/>
        <end position="108"/>
    </location>
</feature>
<evidence type="ECO:0000256" key="6">
    <source>
        <dbReference type="ARBA" id="ARBA00022982"/>
    </source>
</evidence>
<keyword evidence="6" id="KW-0249">Electron transport</keyword>
<keyword evidence="4 9" id="KW-0479">Metal-binding</keyword>
<evidence type="ECO:0000256" key="7">
    <source>
        <dbReference type="ARBA" id="ARBA00023004"/>
    </source>
</evidence>
<comment type="subcellular location">
    <subcellularLocation>
        <location evidence="1">Periplasm</location>
    </subcellularLocation>
</comment>
<evidence type="ECO:0000256" key="4">
    <source>
        <dbReference type="ARBA" id="ARBA00022723"/>
    </source>
</evidence>
<dbReference type="InterPro" id="IPR050597">
    <property type="entry name" value="Cytochrome_c_Oxidase_Subunit"/>
</dbReference>
<evidence type="ECO:0000256" key="9">
    <source>
        <dbReference type="PIRSR" id="PIRSR000005-2"/>
    </source>
</evidence>
<dbReference type="PANTHER" id="PTHR33751:SF9">
    <property type="entry name" value="CYTOCHROME C4"/>
    <property type="match status" value="1"/>
</dbReference>
<dbReference type="GO" id="GO:0009055">
    <property type="term" value="F:electron transfer activity"/>
    <property type="evidence" value="ECO:0007669"/>
    <property type="project" value="InterPro"/>
</dbReference>
<dbReference type="PROSITE" id="PS51257">
    <property type="entry name" value="PROKAR_LIPOPROTEIN"/>
    <property type="match status" value="1"/>
</dbReference>
<dbReference type="EMBL" id="MFSP01000006">
    <property type="protein sequence ID" value="OGI70144.1"/>
    <property type="molecule type" value="Genomic_DNA"/>
</dbReference>
<feature type="binding site" description="axial binding residue" evidence="9">
    <location>
        <position position="85"/>
    </location>
    <ligand>
        <name>heme c</name>
        <dbReference type="ChEBI" id="CHEBI:61717"/>
        <label>1</label>
    </ligand>
    <ligandPart>
        <name>Fe</name>
        <dbReference type="ChEBI" id="CHEBI:18248"/>
    </ligandPart>
</feature>
<gene>
    <name evidence="12" type="ORF">A2W18_15630</name>
</gene>
<dbReference type="InterPro" id="IPR009056">
    <property type="entry name" value="Cyt_c-like_dom"/>
</dbReference>
<proteinExistence type="predicted"/>
<comment type="PTM">
    <text evidence="8">Binds 2 heme c groups covalently per subunit.</text>
</comment>
<accession>A0A1F6VKI9</accession>
<evidence type="ECO:0000256" key="1">
    <source>
        <dbReference type="ARBA" id="ARBA00004418"/>
    </source>
</evidence>
<evidence type="ECO:0000256" key="10">
    <source>
        <dbReference type="SAM" id="SignalP"/>
    </source>
</evidence>
<dbReference type="AlphaFoldDB" id="A0A1F6VKI9"/>
<feature type="chain" id="PRO_5009527291" description="Cytochrome c domain-containing protein" evidence="10">
    <location>
        <begin position="28"/>
        <end position="207"/>
    </location>
</feature>
<organism evidence="12 13">
    <name type="scientific">Candidatus Muproteobacteria bacterium RBG_16_60_9</name>
    <dbReference type="NCBI Taxonomy" id="1817755"/>
    <lineage>
        <taxon>Bacteria</taxon>
        <taxon>Pseudomonadati</taxon>
        <taxon>Pseudomonadota</taxon>
        <taxon>Candidatus Muproteobacteria</taxon>
    </lineage>
</organism>
<feature type="signal peptide" evidence="10">
    <location>
        <begin position="1"/>
        <end position="27"/>
    </location>
</feature>
<feature type="domain" description="Cytochrome c" evidence="11">
    <location>
        <begin position="118"/>
        <end position="207"/>
    </location>
</feature>
<dbReference type="Proteomes" id="UP000179076">
    <property type="component" value="Unassembled WGS sequence"/>
</dbReference>
<feature type="binding site" description="axial binding residue" evidence="9">
    <location>
        <position position="45"/>
    </location>
    <ligand>
        <name>heme c</name>
        <dbReference type="ChEBI" id="CHEBI:61717"/>
        <label>1</label>
    </ligand>
    <ligandPart>
        <name>Fe</name>
        <dbReference type="ChEBI" id="CHEBI:18248"/>
    </ligandPart>
</feature>
<feature type="binding site" description="covalent" evidence="8">
    <location>
        <position position="142"/>
    </location>
    <ligand>
        <name>heme c</name>
        <dbReference type="ChEBI" id="CHEBI:61717"/>
        <label>2</label>
    </ligand>
</feature>
<feature type="binding site" description="covalent" evidence="8">
    <location>
        <position position="139"/>
    </location>
    <ligand>
        <name>heme c</name>
        <dbReference type="ChEBI" id="CHEBI:61717"/>
        <label>2</label>
    </ligand>
</feature>
<feature type="binding site" description="axial binding residue" evidence="9">
    <location>
        <position position="143"/>
    </location>
    <ligand>
        <name>heme c</name>
        <dbReference type="ChEBI" id="CHEBI:61717"/>
        <label>2</label>
    </ligand>
    <ligandPart>
        <name>Fe</name>
        <dbReference type="ChEBI" id="CHEBI:18248"/>
    </ligandPart>
</feature>
<dbReference type="InterPro" id="IPR008168">
    <property type="entry name" value="Cyt_C_IC"/>
</dbReference>
<name>A0A1F6VKI9_9PROT</name>
<sequence length="207" mass="21602">MRSPVCAVTLLVSACFTAALLSVQANGAGNVDAGKAKSGICAGCHGPDGNGGADPTWPKLAGQIPEYLAAELQRFKSGTRDNAIMKGMAAGLSDQDMKDIAAFYAGLSLKPGAAKSKDLALRGQRIYRGGIIDTGIPACMSCHGPSGHGIPPRYPRLDSQSAGYVEKQLLDFRAGRRVSVDAVMPQIAMRLTEADIKAISEYLAGLH</sequence>
<keyword evidence="5" id="KW-0574">Periplasm</keyword>
<dbReference type="PIRSF" id="PIRSF000005">
    <property type="entry name" value="Cytochrome_c4"/>
    <property type="match status" value="1"/>
</dbReference>
<protein>
    <recommendedName>
        <fullName evidence="11">Cytochrome c domain-containing protein</fullName>
    </recommendedName>
</protein>
<comment type="caution">
    <text evidence="12">The sequence shown here is derived from an EMBL/GenBank/DDBJ whole genome shotgun (WGS) entry which is preliminary data.</text>
</comment>
<dbReference type="InterPro" id="IPR036909">
    <property type="entry name" value="Cyt_c-like_dom_sf"/>
</dbReference>
<keyword evidence="10" id="KW-0732">Signal</keyword>
<dbReference type="GO" id="GO:0020037">
    <property type="term" value="F:heme binding"/>
    <property type="evidence" value="ECO:0007669"/>
    <property type="project" value="InterPro"/>
</dbReference>
<keyword evidence="2" id="KW-0813">Transport</keyword>
<evidence type="ECO:0000313" key="13">
    <source>
        <dbReference type="Proteomes" id="UP000179076"/>
    </source>
</evidence>
<evidence type="ECO:0000313" key="12">
    <source>
        <dbReference type="EMBL" id="OGI70144.1"/>
    </source>
</evidence>
<dbReference type="PROSITE" id="PS51007">
    <property type="entry name" value="CYTC"/>
    <property type="match status" value="2"/>
</dbReference>
<dbReference type="Pfam" id="PF00034">
    <property type="entry name" value="Cytochrom_C"/>
    <property type="match status" value="2"/>
</dbReference>
<feature type="binding site" description="covalent" evidence="8">
    <location>
        <position position="41"/>
    </location>
    <ligand>
        <name>heme c</name>
        <dbReference type="ChEBI" id="CHEBI:61717"/>
        <label>1</label>
    </ligand>
</feature>
<feature type="binding site" description="axial binding residue" evidence="9">
    <location>
        <position position="184"/>
    </location>
    <ligand>
        <name>heme c</name>
        <dbReference type="ChEBI" id="CHEBI:61717"/>
        <label>2</label>
    </ligand>
    <ligandPart>
        <name>Fe</name>
        <dbReference type="ChEBI" id="CHEBI:18248"/>
    </ligandPart>
</feature>
<evidence type="ECO:0000256" key="8">
    <source>
        <dbReference type="PIRSR" id="PIRSR000005-1"/>
    </source>
</evidence>
<dbReference type="PANTHER" id="PTHR33751">
    <property type="entry name" value="CBB3-TYPE CYTOCHROME C OXIDASE SUBUNIT FIXP"/>
    <property type="match status" value="1"/>
</dbReference>
<evidence type="ECO:0000256" key="5">
    <source>
        <dbReference type="ARBA" id="ARBA00022764"/>
    </source>
</evidence>
<evidence type="ECO:0000256" key="3">
    <source>
        <dbReference type="ARBA" id="ARBA00022617"/>
    </source>
</evidence>